<feature type="compositionally biased region" description="Polar residues" evidence="8">
    <location>
        <begin position="81"/>
        <end position="91"/>
    </location>
</feature>
<keyword evidence="6" id="KW-0804">Transcription</keyword>
<dbReference type="EMBL" id="JAPZBO010000001">
    <property type="protein sequence ID" value="KAJ5331346.1"/>
    <property type="molecule type" value="Genomic_DNA"/>
</dbReference>
<evidence type="ECO:0000256" key="7">
    <source>
        <dbReference type="ARBA" id="ARBA00023242"/>
    </source>
</evidence>
<evidence type="ECO:0000313" key="12">
    <source>
        <dbReference type="Proteomes" id="UP001147746"/>
    </source>
</evidence>
<dbReference type="SMART" id="SM00906">
    <property type="entry name" value="Fungal_trans"/>
    <property type="match status" value="1"/>
</dbReference>
<dbReference type="AlphaFoldDB" id="A0A9W9GQJ8"/>
<organism evidence="11 12">
    <name type="scientific">Penicillium atrosanguineum</name>
    <dbReference type="NCBI Taxonomy" id="1132637"/>
    <lineage>
        <taxon>Eukaryota</taxon>
        <taxon>Fungi</taxon>
        <taxon>Dikarya</taxon>
        <taxon>Ascomycota</taxon>
        <taxon>Pezizomycotina</taxon>
        <taxon>Eurotiomycetes</taxon>
        <taxon>Eurotiomycetidae</taxon>
        <taxon>Eurotiales</taxon>
        <taxon>Aspergillaceae</taxon>
        <taxon>Penicillium</taxon>
    </lineage>
</organism>
<dbReference type="InterPro" id="IPR052202">
    <property type="entry name" value="Yeast_MetPath_Reg"/>
</dbReference>
<dbReference type="PANTHER" id="PTHR47782:SF12">
    <property type="entry name" value="ZN(II)2CYS6 TRANSCRIPTION FACTOR (EUROFUNG)"/>
    <property type="match status" value="1"/>
</dbReference>
<name>A0A9W9GQJ8_9EURO</name>
<feature type="domain" description="Xylanolytic transcriptional activator regulatory" evidence="10">
    <location>
        <begin position="269"/>
        <end position="353"/>
    </location>
</feature>
<evidence type="ECO:0000259" key="10">
    <source>
        <dbReference type="SMART" id="SM00906"/>
    </source>
</evidence>
<keyword evidence="5" id="KW-0238">DNA-binding</keyword>
<feature type="region of interest" description="Disordered" evidence="8">
    <location>
        <begin position="45"/>
        <end position="92"/>
    </location>
</feature>
<dbReference type="Pfam" id="PF04082">
    <property type="entry name" value="Fungal_trans"/>
    <property type="match status" value="1"/>
</dbReference>
<accession>A0A9W9GQJ8</accession>
<keyword evidence="7" id="KW-0539">Nucleus</keyword>
<keyword evidence="4" id="KW-0805">Transcription regulation</keyword>
<evidence type="ECO:0000256" key="2">
    <source>
        <dbReference type="ARBA" id="ARBA00022723"/>
    </source>
</evidence>
<evidence type="ECO:0000256" key="4">
    <source>
        <dbReference type="ARBA" id="ARBA00023015"/>
    </source>
</evidence>
<reference evidence="11" key="2">
    <citation type="journal article" date="2023" name="IMA Fungus">
        <title>Comparative genomic study of the Penicillium genus elucidates a diverse pangenome and 15 lateral gene transfer events.</title>
        <authorList>
            <person name="Petersen C."/>
            <person name="Sorensen T."/>
            <person name="Nielsen M.R."/>
            <person name="Sondergaard T.E."/>
            <person name="Sorensen J.L."/>
            <person name="Fitzpatrick D.A."/>
            <person name="Frisvad J.C."/>
            <person name="Nielsen K.L."/>
        </authorList>
    </citation>
    <scope>NUCLEOTIDE SEQUENCE</scope>
    <source>
        <strain evidence="11">IBT 21472</strain>
    </source>
</reference>
<keyword evidence="9" id="KW-1133">Transmembrane helix</keyword>
<evidence type="ECO:0000256" key="1">
    <source>
        <dbReference type="ARBA" id="ARBA00004123"/>
    </source>
</evidence>
<dbReference type="GO" id="GO:0008270">
    <property type="term" value="F:zinc ion binding"/>
    <property type="evidence" value="ECO:0007669"/>
    <property type="project" value="InterPro"/>
</dbReference>
<feature type="transmembrane region" description="Helical" evidence="9">
    <location>
        <begin position="503"/>
        <end position="526"/>
    </location>
</feature>
<proteinExistence type="predicted"/>
<comment type="subcellular location">
    <subcellularLocation>
        <location evidence="1">Nucleus</location>
    </subcellularLocation>
</comment>
<evidence type="ECO:0000256" key="5">
    <source>
        <dbReference type="ARBA" id="ARBA00023125"/>
    </source>
</evidence>
<sequence length="696" mass="78845">MGPTCMPVNGAIRAKQNVTERCHGAAHVSGVAPYAELEHENAQLRRGSLQSGVTEPRSISQPELPIPESHPFTDEPEEDQSLSQSAGSLQRTPEEEIRYLGSSNGVDFVDIVERVVHSSCTKGGLFGRVTDSHRMPERIAFPSIPQPAVVVDHSVAMPLIESYFDHWHLLFPLIYRPAFMEMVREIYSDPKLYQNNPSNAFALDIVLALGSVSSKRVDSGHLNSESYFARASMHLDEVSGLRDIRSLQALLLYCKYGIHASLRDTSSEMWEVLGRASRLCVEIGLHQNSTTVSSRCKTHITGKVPSSVQLEMQRRCFWCYYNLERIVNISLGRPLALHDDDIDVPLPSPLDDDGLEHVPGSTASLRDISPFLQHTHLRKIQSRIHRSMYTSRSIQRLQLHDREALRQDIYRDLQAWQRNISLLPLPSPEHIRDITSSYLHPSWYHALYNSSCLLLFRPSVTFPAMEGLESNTDVDDVLQTIWTSSRMVLARYFELLRARHLNYSWVCLYTIFMAGLANIYSVGCCVQRRKRSTHAFLPSFWDVTSDVRDCSNILTAICEKWDDARGSCDIFNQLSMSALKELASMTFQQKDDNASSAERENNQMNTRLVSSVAENGLQTYSSAMSAQSYLPQLSPSPGFPETTMSTEQYHDTSFSEMDPILDFQHMFQEMQNAINTRGDIQTDEVMLGFSQDWFGR</sequence>
<dbReference type="GO" id="GO:0045944">
    <property type="term" value="P:positive regulation of transcription by RNA polymerase II"/>
    <property type="evidence" value="ECO:0007669"/>
    <property type="project" value="TreeGrafter"/>
</dbReference>
<keyword evidence="9" id="KW-0812">Transmembrane</keyword>
<keyword evidence="9" id="KW-0472">Membrane</keyword>
<comment type="caution">
    <text evidence="11">The sequence shown here is derived from an EMBL/GenBank/DDBJ whole genome shotgun (WGS) entry which is preliminary data.</text>
</comment>
<reference evidence="11" key="1">
    <citation type="submission" date="2022-12" db="EMBL/GenBank/DDBJ databases">
        <authorList>
            <person name="Petersen C."/>
        </authorList>
    </citation>
    <scope>NUCLEOTIDE SEQUENCE</scope>
    <source>
        <strain evidence="11">IBT 21472</strain>
    </source>
</reference>
<protein>
    <submittedName>
        <fullName evidence="11">Fungal-specific transcription factor domain-containing protein</fullName>
    </submittedName>
</protein>
<dbReference type="GO" id="GO:0005634">
    <property type="term" value="C:nucleus"/>
    <property type="evidence" value="ECO:0007669"/>
    <property type="project" value="UniProtKB-SubCell"/>
</dbReference>
<dbReference type="GO" id="GO:0006351">
    <property type="term" value="P:DNA-templated transcription"/>
    <property type="evidence" value="ECO:0007669"/>
    <property type="project" value="InterPro"/>
</dbReference>
<evidence type="ECO:0000256" key="3">
    <source>
        <dbReference type="ARBA" id="ARBA00022833"/>
    </source>
</evidence>
<dbReference type="GO" id="GO:0043565">
    <property type="term" value="F:sequence-specific DNA binding"/>
    <property type="evidence" value="ECO:0007669"/>
    <property type="project" value="TreeGrafter"/>
</dbReference>
<gene>
    <name evidence="11" type="ORF">N7476_001129</name>
</gene>
<feature type="compositionally biased region" description="Polar residues" evidence="8">
    <location>
        <begin position="48"/>
        <end position="61"/>
    </location>
</feature>
<keyword evidence="2" id="KW-0479">Metal-binding</keyword>
<keyword evidence="12" id="KW-1185">Reference proteome</keyword>
<evidence type="ECO:0000256" key="9">
    <source>
        <dbReference type="SAM" id="Phobius"/>
    </source>
</evidence>
<dbReference type="CDD" id="cd12148">
    <property type="entry name" value="fungal_TF_MHR"/>
    <property type="match status" value="1"/>
</dbReference>
<keyword evidence="3" id="KW-0862">Zinc</keyword>
<evidence type="ECO:0000256" key="8">
    <source>
        <dbReference type="SAM" id="MobiDB-lite"/>
    </source>
</evidence>
<dbReference type="InterPro" id="IPR007219">
    <property type="entry name" value="XnlR_reg_dom"/>
</dbReference>
<dbReference type="GO" id="GO:0000981">
    <property type="term" value="F:DNA-binding transcription factor activity, RNA polymerase II-specific"/>
    <property type="evidence" value="ECO:0007669"/>
    <property type="project" value="TreeGrafter"/>
</dbReference>
<evidence type="ECO:0000313" key="11">
    <source>
        <dbReference type="EMBL" id="KAJ5331346.1"/>
    </source>
</evidence>
<dbReference type="Proteomes" id="UP001147746">
    <property type="component" value="Unassembled WGS sequence"/>
</dbReference>
<dbReference type="PANTHER" id="PTHR47782">
    <property type="entry name" value="ZN(II)2CYS6 TRANSCRIPTION FACTOR (EUROFUNG)-RELATED"/>
    <property type="match status" value="1"/>
</dbReference>
<evidence type="ECO:0000256" key="6">
    <source>
        <dbReference type="ARBA" id="ARBA00023163"/>
    </source>
</evidence>